<sequence>MGRTIYGEGPKDAKIYIYGEAPGQQEEFQGRPFVGGAGKILDGLLQETGIKRSECYIDNVIQERPPGNNFNVHYKDKSRREPTEYLMGRWTQLRKEVAQRRPNVVIALGEEAMRALTGKRHITKWRGSLIGCEGVKVIPIIHPAAVMRQWEFRPMCIFDLTRAKAHALTPAFPPPKNDRFIINPTYDEIFMYIEMLKRKEYISFDIETDRKQIMCMGLGWSKSSAVCIPIFYGTSSWWNASQEKAIILAMKELFANPKIKFIAQNAQYDMVYMKDLWGIEVRNLWMDTMIAQHCVYPELPKGLAFLCSIYTDRPYYKGMSSSGSSPETLWTYNCLDAVTTWEVAMALEKEMEEFGTSQFYWNHSHKLIKRDMAHKVPFLSSKRDFTGPGAIPSSVE</sequence>
<evidence type="ECO:0000256" key="3">
    <source>
        <dbReference type="ARBA" id="ARBA00022763"/>
    </source>
</evidence>
<dbReference type="PANTHER" id="PTHR33693:SF9">
    <property type="entry name" value="TYPE-4 URACIL-DNA GLYCOSYLASE"/>
    <property type="match status" value="1"/>
</dbReference>
<dbReference type="SMART" id="SM00986">
    <property type="entry name" value="UDG"/>
    <property type="match status" value="1"/>
</dbReference>
<evidence type="ECO:0000256" key="6">
    <source>
        <dbReference type="ARBA" id="ARBA00023014"/>
    </source>
</evidence>
<dbReference type="SUPFAM" id="SSF53098">
    <property type="entry name" value="Ribonuclease H-like"/>
    <property type="match status" value="1"/>
</dbReference>
<accession>A0A0F9NV39</accession>
<reference evidence="10" key="1">
    <citation type="journal article" date="2015" name="Nature">
        <title>Complex archaea that bridge the gap between prokaryotes and eukaryotes.</title>
        <authorList>
            <person name="Spang A."/>
            <person name="Saw J.H."/>
            <person name="Jorgensen S.L."/>
            <person name="Zaremba-Niedzwiedzka K."/>
            <person name="Martijn J."/>
            <person name="Lind A.E."/>
            <person name="van Eijk R."/>
            <person name="Schleper C."/>
            <person name="Guy L."/>
            <person name="Ettema T.J."/>
        </authorList>
    </citation>
    <scope>NUCLEOTIDE SEQUENCE</scope>
</reference>
<feature type="domain" description="Uracil-DNA glycosylase-like" evidence="9">
    <location>
        <begin position="6"/>
        <end position="161"/>
    </location>
</feature>
<keyword evidence="1" id="KW-0004">4Fe-4S</keyword>
<dbReference type="PANTHER" id="PTHR33693">
    <property type="entry name" value="TYPE-5 URACIL-DNA GLYCOSYLASE"/>
    <property type="match status" value="1"/>
</dbReference>
<feature type="domain" description="3'-5' exonuclease" evidence="8">
    <location>
        <begin position="180"/>
        <end position="352"/>
    </location>
</feature>
<dbReference type="GO" id="GO:0008408">
    <property type="term" value="F:3'-5' exonuclease activity"/>
    <property type="evidence" value="ECO:0007669"/>
    <property type="project" value="InterPro"/>
</dbReference>
<dbReference type="InterPro" id="IPR036397">
    <property type="entry name" value="RNaseH_sf"/>
</dbReference>
<dbReference type="InterPro" id="IPR036895">
    <property type="entry name" value="Uracil-DNA_glycosylase-like_sf"/>
</dbReference>
<evidence type="ECO:0008006" key="11">
    <source>
        <dbReference type="Google" id="ProtNLM"/>
    </source>
</evidence>
<evidence type="ECO:0000256" key="2">
    <source>
        <dbReference type="ARBA" id="ARBA00022723"/>
    </source>
</evidence>
<keyword evidence="6" id="KW-0411">Iron-sulfur</keyword>
<protein>
    <recommendedName>
        <fullName evidence="11">Uracil-DNA glycosylase-like domain-containing protein</fullName>
    </recommendedName>
</protein>
<dbReference type="GO" id="GO:0097506">
    <property type="term" value="F:deaminated base DNA N-glycosylase activity"/>
    <property type="evidence" value="ECO:0007669"/>
    <property type="project" value="UniProtKB-ARBA"/>
</dbReference>
<dbReference type="GO" id="GO:0006281">
    <property type="term" value="P:DNA repair"/>
    <property type="evidence" value="ECO:0007669"/>
    <property type="project" value="UniProtKB-KW"/>
</dbReference>
<dbReference type="GO" id="GO:0051539">
    <property type="term" value="F:4 iron, 4 sulfur cluster binding"/>
    <property type="evidence" value="ECO:0007669"/>
    <property type="project" value="UniProtKB-KW"/>
</dbReference>
<evidence type="ECO:0000256" key="7">
    <source>
        <dbReference type="ARBA" id="ARBA00023204"/>
    </source>
</evidence>
<evidence type="ECO:0000259" key="9">
    <source>
        <dbReference type="SMART" id="SM00986"/>
    </source>
</evidence>
<dbReference type="InterPro" id="IPR012337">
    <property type="entry name" value="RNaseH-like_sf"/>
</dbReference>
<dbReference type="Pfam" id="PF01612">
    <property type="entry name" value="DNA_pol_A_exo1"/>
    <property type="match status" value="1"/>
</dbReference>
<gene>
    <name evidence="10" type="ORF">LCGC14_0980750</name>
</gene>
<proteinExistence type="predicted"/>
<dbReference type="SMART" id="SM00474">
    <property type="entry name" value="35EXOc"/>
    <property type="match status" value="1"/>
</dbReference>
<dbReference type="Pfam" id="PF03167">
    <property type="entry name" value="UDG"/>
    <property type="match status" value="1"/>
</dbReference>
<evidence type="ECO:0000256" key="4">
    <source>
        <dbReference type="ARBA" id="ARBA00022801"/>
    </source>
</evidence>
<evidence type="ECO:0000256" key="1">
    <source>
        <dbReference type="ARBA" id="ARBA00022485"/>
    </source>
</evidence>
<keyword evidence="5" id="KW-0408">Iron</keyword>
<dbReference type="EMBL" id="LAZR01003663">
    <property type="protein sequence ID" value="KKN15942.1"/>
    <property type="molecule type" value="Genomic_DNA"/>
</dbReference>
<keyword evidence="7" id="KW-0234">DNA repair</keyword>
<dbReference type="InterPro" id="IPR005122">
    <property type="entry name" value="Uracil-DNA_glycosylase-like"/>
</dbReference>
<evidence type="ECO:0000313" key="10">
    <source>
        <dbReference type="EMBL" id="KKN15942.1"/>
    </source>
</evidence>
<dbReference type="Gene3D" id="3.30.420.10">
    <property type="entry name" value="Ribonuclease H-like superfamily/Ribonuclease H"/>
    <property type="match status" value="1"/>
</dbReference>
<dbReference type="GO" id="GO:0046872">
    <property type="term" value="F:metal ion binding"/>
    <property type="evidence" value="ECO:0007669"/>
    <property type="project" value="UniProtKB-KW"/>
</dbReference>
<keyword evidence="2" id="KW-0479">Metal-binding</keyword>
<evidence type="ECO:0000256" key="5">
    <source>
        <dbReference type="ARBA" id="ARBA00023004"/>
    </source>
</evidence>
<dbReference type="InterPro" id="IPR002562">
    <property type="entry name" value="3'-5'_exonuclease_dom"/>
</dbReference>
<dbReference type="SUPFAM" id="SSF52141">
    <property type="entry name" value="Uracil-DNA glycosylase-like"/>
    <property type="match status" value="1"/>
</dbReference>
<dbReference type="SMART" id="SM00987">
    <property type="entry name" value="UreE_C"/>
    <property type="match status" value="1"/>
</dbReference>
<dbReference type="CDD" id="cd10030">
    <property type="entry name" value="UDG-F4_TTUDGA_SPO1dp_like"/>
    <property type="match status" value="1"/>
</dbReference>
<keyword evidence="4" id="KW-0378">Hydrolase</keyword>
<keyword evidence="3" id="KW-0227">DNA damage</keyword>
<dbReference type="Gene3D" id="3.40.470.10">
    <property type="entry name" value="Uracil-DNA glycosylase-like domain"/>
    <property type="match status" value="1"/>
</dbReference>
<comment type="caution">
    <text evidence="10">The sequence shown here is derived from an EMBL/GenBank/DDBJ whole genome shotgun (WGS) entry which is preliminary data.</text>
</comment>
<dbReference type="InterPro" id="IPR051536">
    <property type="entry name" value="UDG_Type-4/5"/>
</dbReference>
<name>A0A0F9NV39_9ZZZZ</name>
<dbReference type="AlphaFoldDB" id="A0A0F9NV39"/>
<organism evidence="10">
    <name type="scientific">marine sediment metagenome</name>
    <dbReference type="NCBI Taxonomy" id="412755"/>
    <lineage>
        <taxon>unclassified sequences</taxon>
        <taxon>metagenomes</taxon>
        <taxon>ecological metagenomes</taxon>
    </lineage>
</organism>
<dbReference type="GO" id="GO:0003676">
    <property type="term" value="F:nucleic acid binding"/>
    <property type="evidence" value="ECO:0007669"/>
    <property type="project" value="InterPro"/>
</dbReference>
<evidence type="ECO:0000259" key="8">
    <source>
        <dbReference type="SMART" id="SM00474"/>
    </source>
</evidence>